<dbReference type="RefSeq" id="WP_036748663.1">
    <property type="nucleotide sequence ID" value="NZ_JAGSGC010000002.1"/>
</dbReference>
<keyword evidence="2" id="KW-1185">Reference proteome</keyword>
<evidence type="ECO:0000313" key="2">
    <source>
        <dbReference type="Proteomes" id="UP000027192"/>
    </source>
</evidence>
<dbReference type="InterPro" id="IPR013399">
    <property type="entry name" value="CRISPR-assoc_prot_Csy3"/>
</dbReference>
<name>A0A066RS30_9GAMM</name>
<dbReference type="STRING" id="1654360.EA58_02860"/>
<dbReference type="Proteomes" id="UP000027192">
    <property type="component" value="Unassembled WGS sequence"/>
</dbReference>
<organism evidence="1 2">
    <name type="scientific">Photobacterium galatheae</name>
    <dbReference type="NCBI Taxonomy" id="1654360"/>
    <lineage>
        <taxon>Bacteria</taxon>
        <taxon>Pseudomonadati</taxon>
        <taxon>Pseudomonadota</taxon>
        <taxon>Gammaproteobacteria</taxon>
        <taxon>Vibrionales</taxon>
        <taxon>Vibrionaceae</taxon>
        <taxon>Photobacterium</taxon>
    </lineage>
</organism>
<evidence type="ECO:0000313" key="1">
    <source>
        <dbReference type="EMBL" id="KDM93149.1"/>
    </source>
</evidence>
<gene>
    <name evidence="1" type="ORF">EA58_02860</name>
</gene>
<sequence length="345" mass="39696">MQICRHLNYVRSLSPGKAVFFYQTPERDFIPIQVETNRIRAAKSGFSEAYDKNQTLKNLAPQDLAYSNPQCIDACYVPPNVSEIQCRFSLRVEANSMQPESCEDEKVRRYLSKLACTYAQAGGYHELARRYCQNILLGTWLWRNSHTRGTLVEVLTSNENRYVISDARYLGWTVIWPEEEQAVLEGLASEMAVALSEPRQYWFADITARLKTGFCQEIHPSQKFIDGHQPGESSKQYATVQCEDGRQAACFHAEKVGAALQMIDDWWDVEADKRLRTHEYGADREYLIARRHPKNKQDFYTLLTQTAVFIRQLRKVRDNGGEIPPHIHYLMAVLCKAGLFQRGGQ</sequence>
<dbReference type="AlphaFoldDB" id="A0A066RS30"/>
<dbReference type="EMBL" id="JMIB01000004">
    <property type="protein sequence ID" value="KDM93149.1"/>
    <property type="molecule type" value="Genomic_DNA"/>
</dbReference>
<protein>
    <submittedName>
        <fullName evidence="1">CRISPR-associated protein Csy3</fullName>
    </submittedName>
</protein>
<proteinExistence type="predicted"/>
<accession>A0A066RS30</accession>
<comment type="caution">
    <text evidence="1">The sequence shown here is derived from an EMBL/GenBank/DDBJ whole genome shotgun (WGS) entry which is preliminary data.</text>
</comment>
<reference evidence="1 2" key="1">
    <citation type="submission" date="2014-04" db="EMBL/GenBank/DDBJ databases">
        <title>Draft genome sequence of Photobacterium halotolerans S2753: a solonamide, ngercheumicin and holomycin producer.</title>
        <authorList>
            <person name="Machado H.R."/>
            <person name="Gram L."/>
        </authorList>
    </citation>
    <scope>NUCLEOTIDE SEQUENCE [LARGE SCALE GENOMIC DNA]</scope>
    <source>
        <strain evidence="1 2">S2753</strain>
    </source>
</reference>
<dbReference type="OrthoDB" id="240864at2"/>
<dbReference type="Pfam" id="PF09615">
    <property type="entry name" value="Cas_Csy3"/>
    <property type="match status" value="1"/>
</dbReference>
<dbReference type="NCBIfam" id="TIGR02566">
    <property type="entry name" value="cas_Csy3"/>
    <property type="match status" value="1"/>
</dbReference>